<comment type="caution">
    <text evidence="1">The sequence shown here is derived from an EMBL/GenBank/DDBJ whole genome shotgun (WGS) entry which is preliminary data.</text>
</comment>
<gene>
    <name evidence="1" type="ORF">GCM10023331_40030</name>
</gene>
<dbReference type="EMBL" id="BAABJX010000067">
    <property type="protein sequence ID" value="GAA4851411.1"/>
    <property type="molecule type" value="Genomic_DNA"/>
</dbReference>
<reference evidence="2" key="1">
    <citation type="journal article" date="2019" name="Int. J. Syst. Evol. Microbiol.">
        <title>The Global Catalogue of Microorganisms (GCM) 10K type strain sequencing project: providing services to taxonomists for standard genome sequencing and annotation.</title>
        <authorList>
            <consortium name="The Broad Institute Genomics Platform"/>
            <consortium name="The Broad Institute Genome Sequencing Center for Infectious Disease"/>
            <person name="Wu L."/>
            <person name="Ma J."/>
        </authorList>
    </citation>
    <scope>NUCLEOTIDE SEQUENCE [LARGE SCALE GENOMIC DNA]</scope>
    <source>
        <strain evidence="2">JCM 18326</strain>
    </source>
</reference>
<dbReference type="Proteomes" id="UP001500298">
    <property type="component" value="Unassembled WGS sequence"/>
</dbReference>
<organism evidence="1 2">
    <name type="scientific">Algivirga pacifica</name>
    <dbReference type="NCBI Taxonomy" id="1162670"/>
    <lineage>
        <taxon>Bacteria</taxon>
        <taxon>Pseudomonadati</taxon>
        <taxon>Bacteroidota</taxon>
        <taxon>Cytophagia</taxon>
        <taxon>Cytophagales</taxon>
        <taxon>Flammeovirgaceae</taxon>
        <taxon>Algivirga</taxon>
    </lineage>
</organism>
<dbReference type="RefSeq" id="WP_345375104.1">
    <property type="nucleotide sequence ID" value="NZ_BAABJX010000067.1"/>
</dbReference>
<evidence type="ECO:0000313" key="2">
    <source>
        <dbReference type="Proteomes" id="UP001500298"/>
    </source>
</evidence>
<sequence>MKNSIPYSLTYLLLICSLLFYGCNKDGKLDTDLSLGEEGIFRGENNKELYKGMVLSEYFPESGDVYRVIETHNNLGASQAKLMKGEKILATLSVVDLINKPTILTKYKMDKVLLLEEEYPLIVTGEKGLAILVNGRFQVAVRSVSPDMDEEEMKQCLLAFDLQSLKELGD</sequence>
<name>A0ABP9DND7_9BACT</name>
<proteinExistence type="predicted"/>
<keyword evidence="2" id="KW-1185">Reference proteome</keyword>
<protein>
    <submittedName>
        <fullName evidence="1">Uncharacterized protein</fullName>
    </submittedName>
</protein>
<evidence type="ECO:0000313" key="1">
    <source>
        <dbReference type="EMBL" id="GAA4851411.1"/>
    </source>
</evidence>
<accession>A0ABP9DND7</accession>
<dbReference type="PROSITE" id="PS51257">
    <property type="entry name" value="PROKAR_LIPOPROTEIN"/>
    <property type="match status" value="1"/>
</dbReference>